<sequence length="84" mass="10104">MKMSLVSLSKLLKIRITYDNVRVMPYLRINKRYIITEHFLTKELELNNLDTYEWHTLSTAELSDILTFQSTFHLQKEYDPILPK</sequence>
<name>A0A1H7JBD4_OLID1</name>
<gene>
    <name evidence="1" type="ORF">SAMN05661044_00966</name>
</gene>
<keyword evidence="2" id="KW-1185">Reference proteome</keyword>
<accession>A0A1H7JBD4</accession>
<dbReference type="EMBL" id="FOAF01000001">
    <property type="protein sequence ID" value="SEK71836.1"/>
    <property type="molecule type" value="Genomic_DNA"/>
</dbReference>
<evidence type="ECO:0000313" key="1">
    <source>
        <dbReference type="EMBL" id="SEK71836.1"/>
    </source>
</evidence>
<dbReference type="OrthoDB" id="804270at2"/>
<dbReference type="AlphaFoldDB" id="A0A1H7JBD4"/>
<organism evidence="1 2">
    <name type="scientific">Olivibacter domesticus</name>
    <name type="common">Pseudosphingobacterium domesticum</name>
    <dbReference type="NCBI Taxonomy" id="407022"/>
    <lineage>
        <taxon>Bacteria</taxon>
        <taxon>Pseudomonadati</taxon>
        <taxon>Bacteroidota</taxon>
        <taxon>Sphingobacteriia</taxon>
        <taxon>Sphingobacteriales</taxon>
        <taxon>Sphingobacteriaceae</taxon>
        <taxon>Olivibacter</taxon>
    </lineage>
</organism>
<evidence type="ECO:0000313" key="2">
    <source>
        <dbReference type="Proteomes" id="UP000199421"/>
    </source>
</evidence>
<protein>
    <submittedName>
        <fullName evidence="1">Uncharacterized protein</fullName>
    </submittedName>
</protein>
<dbReference type="RefSeq" id="WP_093319198.1">
    <property type="nucleotide sequence ID" value="NZ_FOAF01000001.1"/>
</dbReference>
<proteinExistence type="predicted"/>
<dbReference type="Proteomes" id="UP000199421">
    <property type="component" value="Unassembled WGS sequence"/>
</dbReference>
<reference evidence="2" key="1">
    <citation type="submission" date="2016-10" db="EMBL/GenBank/DDBJ databases">
        <authorList>
            <person name="Varghese N."/>
            <person name="Submissions S."/>
        </authorList>
    </citation>
    <scope>NUCLEOTIDE SEQUENCE [LARGE SCALE GENOMIC DNA]</scope>
    <source>
        <strain evidence="2">DSM 18733</strain>
    </source>
</reference>